<proteinExistence type="predicted"/>
<dbReference type="Proteomes" id="UP000199544">
    <property type="component" value="Unassembled WGS sequence"/>
</dbReference>
<protein>
    <submittedName>
        <fullName evidence="1">Uncharacterized protein</fullName>
    </submittedName>
</protein>
<reference evidence="2" key="1">
    <citation type="submission" date="2016-10" db="EMBL/GenBank/DDBJ databases">
        <authorList>
            <person name="Varghese N."/>
            <person name="Submissions S."/>
        </authorList>
    </citation>
    <scope>NUCLEOTIDE SEQUENCE [LARGE SCALE GENOMIC DNA]</scope>
    <source>
        <strain evidence="2">CGMCC 1.6854</strain>
    </source>
</reference>
<dbReference type="AlphaFoldDB" id="A0A1H0AFN4"/>
<sequence length="70" mass="7757">MVDGFLLFIVILEIVANEYLIITGNHCIVVKIISDLILITEGNTFSDETWSPNDKNGVGHHHGHLSSHAF</sequence>
<name>A0A1H0AFN4_9BACL</name>
<evidence type="ECO:0000313" key="1">
    <source>
        <dbReference type="EMBL" id="SDN32428.1"/>
    </source>
</evidence>
<accession>A0A1H0AFN4</accession>
<organism evidence="1 2">
    <name type="scientific">Fictibacillus solisalsi</name>
    <dbReference type="NCBI Taxonomy" id="459525"/>
    <lineage>
        <taxon>Bacteria</taxon>
        <taxon>Bacillati</taxon>
        <taxon>Bacillota</taxon>
        <taxon>Bacilli</taxon>
        <taxon>Bacillales</taxon>
        <taxon>Fictibacillaceae</taxon>
        <taxon>Fictibacillus</taxon>
    </lineage>
</organism>
<evidence type="ECO:0000313" key="2">
    <source>
        <dbReference type="Proteomes" id="UP000199544"/>
    </source>
</evidence>
<dbReference type="STRING" id="459525.SAMN04488137_4102"/>
<gene>
    <name evidence="1" type="ORF">SAMN04488137_4102</name>
</gene>
<keyword evidence="2" id="KW-1185">Reference proteome</keyword>
<dbReference type="EMBL" id="FNHW01000002">
    <property type="protein sequence ID" value="SDN32428.1"/>
    <property type="molecule type" value="Genomic_DNA"/>
</dbReference>